<sequence>MRTGSTPNQRSGKPVKLRASCDFCAMSKVKCDRGQPQCVRCIKSGIDCNYSESRRIGKAWHHCAPSAVGSNSSTSTTQDTRGKQLGIVQHSPRRKTHRDSPAPSAADEAISPYDPYQSSGYATPFSMFHTLPSPVPESTIRSQTHIESYPSLSETVAPILCSPESADISLPDIPHVAQLRTNEMEGGCPSLLQYNPSWDRIMAEQTTDIGDAGDCMTRAAAVLQSVRDPRISCVRSRTPPRNHTQSLDATLDDGRTAMDTVKEILACPCAQGIRVALLLVLIIQQVLESYQPLLAQQHDTPREESPLGINLPSYDTPMAIGRYLLDNELRSKIIVQVLSSELEKIGSILDILTRHAQDMAHRPDELILGTYIDSLQATRKEVLESLQQGSIF</sequence>
<evidence type="ECO:0000256" key="6">
    <source>
        <dbReference type="ARBA" id="ARBA00023242"/>
    </source>
</evidence>
<name>A0A0F0IIG5_ASPPU</name>
<evidence type="ECO:0000256" key="4">
    <source>
        <dbReference type="ARBA" id="ARBA00023125"/>
    </source>
</evidence>
<evidence type="ECO:0000256" key="5">
    <source>
        <dbReference type="ARBA" id="ARBA00023163"/>
    </source>
</evidence>
<gene>
    <name evidence="9" type="ORF">P875_00116969</name>
</gene>
<dbReference type="STRING" id="1403190.A0A0F0IIG5"/>
<keyword evidence="5" id="KW-0804">Transcription</keyword>
<keyword evidence="3" id="KW-0805">Transcription regulation</keyword>
<dbReference type="PROSITE" id="PS50048">
    <property type="entry name" value="ZN2_CY6_FUNGAL_2"/>
    <property type="match status" value="1"/>
</dbReference>
<dbReference type="GO" id="GO:0000981">
    <property type="term" value="F:DNA-binding transcription factor activity, RNA polymerase II-specific"/>
    <property type="evidence" value="ECO:0007669"/>
    <property type="project" value="InterPro"/>
</dbReference>
<dbReference type="CDD" id="cd00067">
    <property type="entry name" value="GAL4"/>
    <property type="match status" value="1"/>
</dbReference>
<evidence type="ECO:0000256" key="1">
    <source>
        <dbReference type="ARBA" id="ARBA00022723"/>
    </source>
</evidence>
<dbReference type="InterPro" id="IPR050675">
    <property type="entry name" value="OAF3"/>
</dbReference>
<dbReference type="PANTHER" id="PTHR31069">
    <property type="entry name" value="OLEATE-ACTIVATED TRANSCRIPTION FACTOR 1-RELATED"/>
    <property type="match status" value="1"/>
</dbReference>
<keyword evidence="6" id="KW-0539">Nucleus</keyword>
<dbReference type="GO" id="GO:0003677">
    <property type="term" value="F:DNA binding"/>
    <property type="evidence" value="ECO:0007669"/>
    <property type="project" value="UniProtKB-KW"/>
</dbReference>
<feature type="region of interest" description="Disordered" evidence="7">
    <location>
        <begin position="66"/>
        <end position="113"/>
    </location>
</feature>
<evidence type="ECO:0000259" key="8">
    <source>
        <dbReference type="PROSITE" id="PS50048"/>
    </source>
</evidence>
<evidence type="ECO:0000256" key="3">
    <source>
        <dbReference type="ARBA" id="ARBA00023015"/>
    </source>
</evidence>
<dbReference type="Pfam" id="PF08493">
    <property type="entry name" value="AflR"/>
    <property type="match status" value="1"/>
</dbReference>
<accession>A0A0F0IIG5</accession>
<keyword evidence="4" id="KW-0238">DNA-binding</keyword>
<proteinExistence type="predicted"/>
<dbReference type="Proteomes" id="UP000033540">
    <property type="component" value="Unassembled WGS sequence"/>
</dbReference>
<dbReference type="OrthoDB" id="2740448at2759"/>
<dbReference type="Gene3D" id="4.10.240.10">
    <property type="entry name" value="Zn(2)-C6 fungal-type DNA-binding domain"/>
    <property type="match status" value="1"/>
</dbReference>
<keyword evidence="2" id="KW-0862">Zinc</keyword>
<reference evidence="9 10" key="1">
    <citation type="submission" date="2015-02" db="EMBL/GenBank/DDBJ databases">
        <title>Draft genome sequence of Aspergillus parasiticus SU-1.</title>
        <authorList>
            <person name="Yu J."/>
            <person name="Fedorova N."/>
            <person name="Yin Y."/>
            <person name="Losada L."/>
            <person name="Zafar N."/>
            <person name="Taujale R."/>
            <person name="Ehrlich K.C."/>
            <person name="Bhatnagar D."/>
            <person name="Cleveland T.E."/>
            <person name="Bennett J.W."/>
            <person name="Nierman W.C."/>
        </authorList>
    </citation>
    <scope>NUCLEOTIDE SEQUENCE [LARGE SCALE GENOMIC DNA]</scope>
    <source>
        <strain evidence="10">ATCC 56775 / NRRL 5862 / SRRC 143 / SU-1</strain>
    </source>
</reference>
<evidence type="ECO:0000256" key="7">
    <source>
        <dbReference type="SAM" id="MobiDB-lite"/>
    </source>
</evidence>
<dbReference type="SMART" id="SM00066">
    <property type="entry name" value="GAL4"/>
    <property type="match status" value="1"/>
</dbReference>
<evidence type="ECO:0000313" key="10">
    <source>
        <dbReference type="Proteomes" id="UP000033540"/>
    </source>
</evidence>
<keyword evidence="1" id="KW-0479">Metal-binding</keyword>
<dbReference type="AlphaFoldDB" id="A0A0F0IIG5"/>
<protein>
    <submittedName>
        <fullName evidence="9">Zn2-Cys6 binuclear cluster domain protein</fullName>
    </submittedName>
</protein>
<dbReference type="SUPFAM" id="SSF57701">
    <property type="entry name" value="Zn2/Cys6 DNA-binding domain"/>
    <property type="match status" value="1"/>
</dbReference>
<feature type="compositionally biased region" description="Polar residues" evidence="7">
    <location>
        <begin position="68"/>
        <end position="79"/>
    </location>
</feature>
<dbReference type="GO" id="GO:0045122">
    <property type="term" value="P:aflatoxin biosynthetic process"/>
    <property type="evidence" value="ECO:0007669"/>
    <property type="project" value="InterPro"/>
</dbReference>
<dbReference type="GO" id="GO:0008270">
    <property type="term" value="F:zinc ion binding"/>
    <property type="evidence" value="ECO:0007669"/>
    <property type="project" value="InterPro"/>
</dbReference>
<dbReference type="EMBL" id="JZEE01000186">
    <property type="protein sequence ID" value="KJK67594.1"/>
    <property type="molecule type" value="Genomic_DNA"/>
</dbReference>
<feature type="domain" description="Zn(2)-C6 fungal-type" evidence="8">
    <location>
        <begin position="20"/>
        <end position="50"/>
    </location>
</feature>
<evidence type="ECO:0000256" key="2">
    <source>
        <dbReference type="ARBA" id="ARBA00022833"/>
    </source>
</evidence>
<evidence type="ECO:0000313" key="9">
    <source>
        <dbReference type="EMBL" id="KJK67594.1"/>
    </source>
</evidence>
<organism evidence="9 10">
    <name type="scientific">Aspergillus parasiticus (strain ATCC 56775 / NRRL 5862 / SRRC 143 / SU-1)</name>
    <dbReference type="NCBI Taxonomy" id="1403190"/>
    <lineage>
        <taxon>Eukaryota</taxon>
        <taxon>Fungi</taxon>
        <taxon>Dikarya</taxon>
        <taxon>Ascomycota</taxon>
        <taxon>Pezizomycotina</taxon>
        <taxon>Eurotiomycetes</taxon>
        <taxon>Eurotiomycetidae</taxon>
        <taxon>Eurotiales</taxon>
        <taxon>Aspergillaceae</taxon>
        <taxon>Aspergillus</taxon>
        <taxon>Aspergillus subgen. Circumdati</taxon>
    </lineage>
</organism>
<dbReference type="PROSITE" id="PS00463">
    <property type="entry name" value="ZN2_CY6_FUNGAL_1"/>
    <property type="match status" value="1"/>
</dbReference>
<dbReference type="InterPro" id="IPR013700">
    <property type="entry name" value="AflR"/>
</dbReference>
<comment type="caution">
    <text evidence="9">The sequence shown here is derived from an EMBL/GenBank/DDBJ whole genome shotgun (WGS) entry which is preliminary data.</text>
</comment>
<dbReference type="PANTHER" id="PTHR31069:SF31">
    <property type="entry name" value="MONODICTYPHENONE CLUSTER TRANSCRIPTION FACTOR-RELATED"/>
    <property type="match status" value="1"/>
</dbReference>
<dbReference type="Pfam" id="PF00172">
    <property type="entry name" value="Zn_clus"/>
    <property type="match status" value="1"/>
</dbReference>
<dbReference type="GO" id="GO:0009893">
    <property type="term" value="P:positive regulation of metabolic process"/>
    <property type="evidence" value="ECO:0007669"/>
    <property type="project" value="UniProtKB-ARBA"/>
</dbReference>
<dbReference type="InterPro" id="IPR036864">
    <property type="entry name" value="Zn2-C6_fun-type_DNA-bd_sf"/>
</dbReference>
<dbReference type="GO" id="GO:0005634">
    <property type="term" value="C:nucleus"/>
    <property type="evidence" value="ECO:0007669"/>
    <property type="project" value="InterPro"/>
</dbReference>
<dbReference type="InterPro" id="IPR001138">
    <property type="entry name" value="Zn2Cys6_DnaBD"/>
</dbReference>
<dbReference type="PRINTS" id="PR00755">
    <property type="entry name" value="AFLATOXINBRP"/>
</dbReference>